<evidence type="ECO:0000313" key="5">
    <source>
        <dbReference type="Proteomes" id="UP001201980"/>
    </source>
</evidence>
<organism evidence="4 5">
    <name type="scientific">Zalerion maritima</name>
    <dbReference type="NCBI Taxonomy" id="339359"/>
    <lineage>
        <taxon>Eukaryota</taxon>
        <taxon>Fungi</taxon>
        <taxon>Dikarya</taxon>
        <taxon>Ascomycota</taxon>
        <taxon>Pezizomycotina</taxon>
        <taxon>Sordariomycetes</taxon>
        <taxon>Lulworthiomycetidae</taxon>
        <taxon>Lulworthiales</taxon>
        <taxon>Lulworthiaceae</taxon>
        <taxon>Zalerion</taxon>
    </lineage>
</organism>
<keyword evidence="2" id="KW-0812">Transmembrane</keyword>
<feature type="compositionally biased region" description="Low complexity" evidence="1">
    <location>
        <begin position="245"/>
        <end position="275"/>
    </location>
</feature>
<protein>
    <submittedName>
        <fullName evidence="4">Uncharacterized protein</fullName>
    </submittedName>
</protein>
<feature type="region of interest" description="Disordered" evidence="1">
    <location>
        <begin position="229"/>
        <end position="275"/>
    </location>
</feature>
<proteinExistence type="predicted"/>
<feature type="chain" id="PRO_5042019999" evidence="3">
    <location>
        <begin position="31"/>
        <end position="300"/>
    </location>
</feature>
<evidence type="ECO:0000256" key="1">
    <source>
        <dbReference type="SAM" id="MobiDB-lite"/>
    </source>
</evidence>
<name>A0AAD5RTL9_9PEZI</name>
<dbReference type="Proteomes" id="UP001201980">
    <property type="component" value="Unassembled WGS sequence"/>
</dbReference>
<keyword evidence="2" id="KW-1133">Transmembrane helix</keyword>
<feature type="transmembrane region" description="Helical" evidence="2">
    <location>
        <begin position="281"/>
        <end position="299"/>
    </location>
</feature>
<feature type="signal peptide" evidence="3">
    <location>
        <begin position="1"/>
        <end position="30"/>
    </location>
</feature>
<gene>
    <name evidence="4" type="ORF">MKZ38_010475</name>
</gene>
<keyword evidence="3" id="KW-0732">Signal</keyword>
<keyword evidence="2" id="KW-0472">Membrane</keyword>
<evidence type="ECO:0000256" key="3">
    <source>
        <dbReference type="SAM" id="SignalP"/>
    </source>
</evidence>
<reference evidence="4" key="1">
    <citation type="submission" date="2022-07" db="EMBL/GenBank/DDBJ databases">
        <title>Draft genome sequence of Zalerion maritima ATCC 34329, a (micro)plastics degrading marine fungus.</title>
        <authorList>
            <person name="Paco A."/>
            <person name="Goncalves M.F.M."/>
            <person name="Rocha-Santos T.A.P."/>
            <person name="Alves A."/>
        </authorList>
    </citation>
    <scope>NUCLEOTIDE SEQUENCE</scope>
    <source>
        <strain evidence="4">ATCC 34329</strain>
    </source>
</reference>
<evidence type="ECO:0000313" key="4">
    <source>
        <dbReference type="EMBL" id="KAJ2903054.1"/>
    </source>
</evidence>
<dbReference type="EMBL" id="JAKWBI020000092">
    <property type="protein sequence ID" value="KAJ2903054.1"/>
    <property type="molecule type" value="Genomic_DNA"/>
</dbReference>
<dbReference type="AlphaFoldDB" id="A0AAD5RTL9"/>
<comment type="caution">
    <text evidence="4">The sequence shown here is derived from an EMBL/GenBank/DDBJ whole genome shotgun (WGS) entry which is preliminary data.</text>
</comment>
<sequence>MHPWLFPITLPFALLALLALLGLVLPPTEAASSTVATISTETVSCMPGSTQPSIGFPNCNAYLEKTGSCEDDHPDLTSSAYASCVCTQPILNNIIECGNELRMCYFQPYDMMEEPLLWWHSVCDFAPSALTFTPTTPPVSSVTSTYEEDFCGTTAEEACGSAISIWHECDAMTQPAEYSSCMCREDMILGQYTCEYLGNITCFATSADVTNLEAYTMCSNAEDVLGGRREGTTITPTLPGDFTESTLPAGSTAGTGSTPTSTSESGSDSDSGASTPARGSVIGGLVLVVLTLNSVLLGFF</sequence>
<keyword evidence="5" id="KW-1185">Reference proteome</keyword>
<accession>A0AAD5RTL9</accession>
<evidence type="ECO:0000256" key="2">
    <source>
        <dbReference type="SAM" id="Phobius"/>
    </source>
</evidence>